<evidence type="ECO:0000256" key="8">
    <source>
        <dbReference type="ARBA" id="ARBA00023077"/>
    </source>
</evidence>
<dbReference type="Pfam" id="PF00593">
    <property type="entry name" value="TonB_dep_Rec_b-barrel"/>
    <property type="match status" value="1"/>
</dbReference>
<keyword evidence="5 11" id="KW-0812">Transmembrane</keyword>
<protein>
    <submittedName>
        <fullName evidence="15">TonB-dependent receptor</fullName>
    </submittedName>
</protein>
<gene>
    <name evidence="15" type="ORF">ED208_01785</name>
</gene>
<dbReference type="CDD" id="cd01347">
    <property type="entry name" value="ligand_gated_channel"/>
    <property type="match status" value="1"/>
</dbReference>
<sequence length="804" mass="87644">MAEELGGRGRWAAVALGLLLGPGSWAQEAPAEPAPLPTIPVVTTAEPAPENLNRLEEVVVTARKRSELLQDVPVAVASFSAAQLEARGIQNIRDLSLAIPGFQVSDLGGYNMMSLRGIGTDIFIPSAEPSVATYLDGVYLPSGHSLGQAFGAVERVEVLKGPQGTLFGRNATGGAVSIWTKQPGRRFETSVESSYASFNDSRTRAYVNLPFGEVFAASVSGYYQHRDSYYTLDNGTDHRLPAEVNRGARLKLGFNFSDDLDLVLTGLVAQQSGTSTTVSANVEPSNVFGATLQPETRDYVATANSEPSLTFDTRAYYGILNWRNPGIDTKLLASHSYVNAHDYNYDFDGSEQPIASYGALSEFQRTSTAELQFTSNEDSWGASRLKWVGGLYYLQSTGGYDPGYLRLFDTLVNPLPGLIAALPGPLRNAVDGLLGGAIIPESLTFYFFGTAQTKSYSAYLQSTASLTDWLNLTVGGRWQRESRTLVRSDVGLGTLDGGIGKAYSFSPDESKTRNFSPKLSLDVHPARDLLLYASYQGGYKSGTYNVINIFAQPSFVQPEEVTAYELGLKSEWFNNSLRFNAAVFQNDIRNQQTGFMSFTSGGAVNLENAGKARIRGVEAELAWRPLPRLNPGLKLGGSASWLDAKYRDYENGRGFNQQGIAYQSDCRDNNGNYDASLSSCHDFSGNQIVRVPDFTAAATVSQSFKVPGGSLEVAGDYYYNSGFYYLAQNTPTEAQSKPDSYEPAYALVNARVSYLLRRAGLRLTVFGENLTDERYNAGVFMTDFGRQESLAPPRIWGARLNLDF</sequence>
<dbReference type="EMBL" id="RJVO01000001">
    <property type="protein sequence ID" value="ROH93281.1"/>
    <property type="molecule type" value="Genomic_DNA"/>
</dbReference>
<dbReference type="InParanoid" id="A0A3N0VKQ2"/>
<evidence type="ECO:0000256" key="7">
    <source>
        <dbReference type="ARBA" id="ARBA00023065"/>
    </source>
</evidence>
<evidence type="ECO:0000259" key="13">
    <source>
        <dbReference type="Pfam" id="PF00593"/>
    </source>
</evidence>
<reference evidence="15 16" key="1">
    <citation type="submission" date="2018-10" db="EMBL/GenBank/DDBJ databases">
        <authorList>
            <person name="Chen W.-M."/>
        </authorList>
    </citation>
    <scope>NUCLEOTIDE SEQUENCE [LARGE SCALE GENOMIC DNA]</scope>
    <source>
        <strain evidence="15 16">THS-13</strain>
    </source>
</reference>
<dbReference type="InterPro" id="IPR000531">
    <property type="entry name" value="Beta-barrel_TonB"/>
</dbReference>
<keyword evidence="3 11" id="KW-1134">Transmembrane beta strand</keyword>
<dbReference type="SUPFAM" id="SSF56935">
    <property type="entry name" value="Porins"/>
    <property type="match status" value="1"/>
</dbReference>
<keyword evidence="16" id="KW-1185">Reference proteome</keyword>
<keyword evidence="7" id="KW-0406">Ion transport</keyword>
<dbReference type="Proteomes" id="UP000282106">
    <property type="component" value="Unassembled WGS sequence"/>
</dbReference>
<evidence type="ECO:0000256" key="1">
    <source>
        <dbReference type="ARBA" id="ARBA00004571"/>
    </source>
</evidence>
<keyword evidence="9 11" id="KW-0472">Membrane</keyword>
<keyword evidence="6" id="KW-0408">Iron</keyword>
<dbReference type="AlphaFoldDB" id="A0A3N0VKQ2"/>
<dbReference type="InterPro" id="IPR012910">
    <property type="entry name" value="Plug_dom"/>
</dbReference>
<evidence type="ECO:0000256" key="6">
    <source>
        <dbReference type="ARBA" id="ARBA00023004"/>
    </source>
</evidence>
<feature type="domain" description="TonB-dependent receptor plug" evidence="14">
    <location>
        <begin position="69"/>
        <end position="175"/>
    </location>
</feature>
<feature type="domain" description="TonB-dependent receptor-like beta-barrel" evidence="13">
    <location>
        <begin position="238"/>
        <end position="770"/>
    </location>
</feature>
<evidence type="ECO:0000259" key="14">
    <source>
        <dbReference type="Pfam" id="PF07715"/>
    </source>
</evidence>
<dbReference type="Gene3D" id="2.40.170.20">
    <property type="entry name" value="TonB-dependent receptor, beta-barrel domain"/>
    <property type="match status" value="1"/>
</dbReference>
<comment type="similarity">
    <text evidence="11 12">Belongs to the TonB-dependent receptor family.</text>
</comment>
<dbReference type="InterPro" id="IPR039426">
    <property type="entry name" value="TonB-dep_rcpt-like"/>
</dbReference>
<dbReference type="PANTHER" id="PTHR32552:SF81">
    <property type="entry name" value="TONB-DEPENDENT OUTER MEMBRANE RECEPTOR"/>
    <property type="match status" value="1"/>
</dbReference>
<dbReference type="GO" id="GO:0006826">
    <property type="term" value="P:iron ion transport"/>
    <property type="evidence" value="ECO:0007669"/>
    <property type="project" value="UniProtKB-KW"/>
</dbReference>
<keyword evidence="4" id="KW-0410">Iron transport</keyword>
<evidence type="ECO:0000256" key="3">
    <source>
        <dbReference type="ARBA" id="ARBA00022452"/>
    </source>
</evidence>
<organism evidence="15 16">
    <name type="scientific">Stagnimonas aquatica</name>
    <dbReference type="NCBI Taxonomy" id="2689987"/>
    <lineage>
        <taxon>Bacteria</taxon>
        <taxon>Pseudomonadati</taxon>
        <taxon>Pseudomonadota</taxon>
        <taxon>Gammaproteobacteria</taxon>
        <taxon>Nevskiales</taxon>
        <taxon>Nevskiaceae</taxon>
        <taxon>Stagnimonas</taxon>
    </lineage>
</organism>
<evidence type="ECO:0000256" key="9">
    <source>
        <dbReference type="ARBA" id="ARBA00023136"/>
    </source>
</evidence>
<dbReference type="PANTHER" id="PTHR32552">
    <property type="entry name" value="FERRICHROME IRON RECEPTOR-RELATED"/>
    <property type="match status" value="1"/>
</dbReference>
<evidence type="ECO:0000256" key="10">
    <source>
        <dbReference type="ARBA" id="ARBA00023237"/>
    </source>
</evidence>
<dbReference type="RefSeq" id="WP_123210136.1">
    <property type="nucleotide sequence ID" value="NZ_RJVO01000001.1"/>
</dbReference>
<evidence type="ECO:0000256" key="2">
    <source>
        <dbReference type="ARBA" id="ARBA00022448"/>
    </source>
</evidence>
<evidence type="ECO:0000313" key="15">
    <source>
        <dbReference type="EMBL" id="ROH93281.1"/>
    </source>
</evidence>
<keyword evidence="10 11" id="KW-0998">Cell outer membrane</keyword>
<dbReference type="PROSITE" id="PS52016">
    <property type="entry name" value="TONB_DEPENDENT_REC_3"/>
    <property type="match status" value="1"/>
</dbReference>
<evidence type="ECO:0000256" key="12">
    <source>
        <dbReference type="RuleBase" id="RU003357"/>
    </source>
</evidence>
<dbReference type="GO" id="GO:0009279">
    <property type="term" value="C:cell outer membrane"/>
    <property type="evidence" value="ECO:0007669"/>
    <property type="project" value="UniProtKB-SubCell"/>
</dbReference>
<proteinExistence type="inferred from homology"/>
<dbReference type="Pfam" id="PF07715">
    <property type="entry name" value="Plug"/>
    <property type="match status" value="1"/>
</dbReference>
<comment type="subcellular location">
    <subcellularLocation>
        <location evidence="1 11">Cell outer membrane</location>
        <topology evidence="1 11">Multi-pass membrane protein</topology>
    </subcellularLocation>
</comment>
<comment type="caution">
    <text evidence="15">The sequence shown here is derived from an EMBL/GenBank/DDBJ whole genome shotgun (WGS) entry which is preliminary data.</text>
</comment>
<keyword evidence="8 12" id="KW-0798">TonB box</keyword>
<evidence type="ECO:0000256" key="4">
    <source>
        <dbReference type="ARBA" id="ARBA00022496"/>
    </source>
</evidence>
<dbReference type="InterPro" id="IPR036942">
    <property type="entry name" value="Beta-barrel_TonB_sf"/>
</dbReference>
<keyword evidence="2 11" id="KW-0813">Transport</keyword>
<keyword evidence="15" id="KW-0675">Receptor</keyword>
<accession>A0A3N0VKQ2</accession>
<evidence type="ECO:0000313" key="16">
    <source>
        <dbReference type="Proteomes" id="UP000282106"/>
    </source>
</evidence>
<name>A0A3N0VKQ2_9GAMM</name>
<evidence type="ECO:0000256" key="5">
    <source>
        <dbReference type="ARBA" id="ARBA00022692"/>
    </source>
</evidence>
<evidence type="ECO:0000256" key="11">
    <source>
        <dbReference type="PROSITE-ProRule" id="PRU01360"/>
    </source>
</evidence>